<organism evidence="4">
    <name type="scientific">Fagus sylvatica</name>
    <name type="common">Beechnut</name>
    <dbReference type="NCBI Taxonomy" id="28930"/>
    <lineage>
        <taxon>Eukaryota</taxon>
        <taxon>Viridiplantae</taxon>
        <taxon>Streptophyta</taxon>
        <taxon>Embryophyta</taxon>
        <taxon>Tracheophyta</taxon>
        <taxon>Spermatophyta</taxon>
        <taxon>Magnoliopsida</taxon>
        <taxon>eudicotyledons</taxon>
        <taxon>Gunneridae</taxon>
        <taxon>Pentapetalae</taxon>
        <taxon>rosids</taxon>
        <taxon>fabids</taxon>
        <taxon>Fagales</taxon>
        <taxon>Fagaceae</taxon>
        <taxon>Fagus</taxon>
    </lineage>
</organism>
<reference evidence="4" key="1">
    <citation type="submission" date="2018-02" db="EMBL/GenBank/DDBJ databases">
        <authorList>
            <person name="Cohen D.B."/>
            <person name="Kent A.D."/>
        </authorList>
    </citation>
    <scope>NUCLEOTIDE SEQUENCE</scope>
</reference>
<dbReference type="PROSITE" id="PS50297">
    <property type="entry name" value="ANK_REP_REGION"/>
    <property type="match status" value="2"/>
</dbReference>
<protein>
    <recommendedName>
        <fullName evidence="3">PGG domain-containing protein</fullName>
    </recommendedName>
</protein>
<dbReference type="PANTHER" id="PTHR24121:SF22">
    <property type="entry name" value="PROTEIN ACCELERATED CELL DEATH 6-LIKE"/>
    <property type="match status" value="1"/>
</dbReference>
<feature type="domain" description="PGG" evidence="3">
    <location>
        <begin position="497"/>
        <end position="557"/>
    </location>
</feature>
<evidence type="ECO:0000313" key="4">
    <source>
        <dbReference type="EMBL" id="SPD10221.1"/>
    </source>
</evidence>
<keyword evidence="2" id="KW-0812">Transmembrane</keyword>
<feature type="repeat" description="ANK" evidence="1">
    <location>
        <begin position="304"/>
        <end position="336"/>
    </location>
</feature>
<keyword evidence="2" id="KW-1133">Transmembrane helix</keyword>
<dbReference type="AlphaFoldDB" id="A0A2N9HEW8"/>
<keyword evidence="1" id="KW-0040">ANK repeat</keyword>
<proteinExistence type="predicted"/>
<gene>
    <name evidence="4" type="ORF">FSB_LOCUS38103</name>
</gene>
<evidence type="ECO:0000259" key="3">
    <source>
        <dbReference type="Pfam" id="PF13962"/>
    </source>
</evidence>
<dbReference type="Gene3D" id="1.25.40.20">
    <property type="entry name" value="Ankyrin repeat-containing domain"/>
    <property type="match status" value="2"/>
</dbReference>
<name>A0A2N9HEW8_FAGSY</name>
<dbReference type="EMBL" id="OIVN01003312">
    <property type="protein sequence ID" value="SPD10221.1"/>
    <property type="molecule type" value="Genomic_DNA"/>
</dbReference>
<feature type="repeat" description="ANK" evidence="1">
    <location>
        <begin position="338"/>
        <end position="370"/>
    </location>
</feature>
<feature type="transmembrane region" description="Helical" evidence="2">
    <location>
        <begin position="547"/>
        <end position="580"/>
    </location>
</feature>
<dbReference type="InterPro" id="IPR026961">
    <property type="entry name" value="PGG_dom"/>
</dbReference>
<dbReference type="SMART" id="SM00248">
    <property type="entry name" value="ANK"/>
    <property type="match status" value="9"/>
</dbReference>
<dbReference type="Pfam" id="PF13962">
    <property type="entry name" value="PGG"/>
    <property type="match status" value="1"/>
</dbReference>
<dbReference type="PROSITE" id="PS50088">
    <property type="entry name" value="ANK_REPEAT"/>
    <property type="match status" value="2"/>
</dbReference>
<evidence type="ECO:0000256" key="1">
    <source>
        <dbReference type="PROSITE-ProRule" id="PRU00023"/>
    </source>
</evidence>
<sequence>MSFSDEEFHLSGLVSEDVKIDLARQTRAERRKERRRRIEQLRANPNLATTSSQSITLDNSLEEENSSTDRFMDLELCRAATKDDADGFIDALERISKEKKLPLPAIFEQVSPFGNTYLHIAASFNNCKTVLLIVDLAPWLLSKKNSKGDTVLHILARAGHQHTVMGLVLNLEHYEHSSFGNGYKPESESATLRAQNEEGNNVLHEALIHEHEMLASFLFAFVRLDPEALYDLNKEGKSALYLATEAGFFVCVSLLLDKIIEYENQFGKLKGKSPVHAAIIKRNTAVLDVILTKKPDWIHFQDEEGRTPLHCAVFMGYLEGVRYLLGRNASTAIERDKDGLFPIHMASARGHVHLVQELLKHWPNVRELHNSIGQNILHVAATSGKLNVVNYILKTPELELLINDRDKDGNTPLHLATMHWHPKLVSALTWDKKVDLRLLNNDGLTALDIAECYMENSSTFRQRLTWTALKAAGVLRNPKASVQKQSSNWSELQSTDNYRDRVNTLLLVATLVAMVTFAAGFTMPGGYNSSGEDQGMAIMLRHNIFHVFIFCDTIAITALPLLGVALAMMSLAFLAGIYLVVSELNWLANAILIMGSVFLVALLSLYFLLWFPMSSSYQIMRYISYYPFCLLVLVTGSDADSDVEE</sequence>
<evidence type="ECO:0000256" key="2">
    <source>
        <dbReference type="SAM" id="Phobius"/>
    </source>
</evidence>
<feature type="transmembrane region" description="Helical" evidence="2">
    <location>
        <begin position="586"/>
        <end position="611"/>
    </location>
</feature>
<dbReference type="InterPro" id="IPR036770">
    <property type="entry name" value="Ankyrin_rpt-contain_sf"/>
</dbReference>
<dbReference type="Pfam" id="PF12796">
    <property type="entry name" value="Ank_2"/>
    <property type="match status" value="2"/>
</dbReference>
<dbReference type="InterPro" id="IPR002110">
    <property type="entry name" value="Ankyrin_rpt"/>
</dbReference>
<accession>A0A2N9HEW8</accession>
<feature type="transmembrane region" description="Helical" evidence="2">
    <location>
        <begin position="505"/>
        <end position="527"/>
    </location>
</feature>
<dbReference type="SUPFAM" id="SSF48403">
    <property type="entry name" value="Ankyrin repeat"/>
    <property type="match status" value="2"/>
</dbReference>
<dbReference type="Pfam" id="PF00023">
    <property type="entry name" value="Ank"/>
    <property type="match status" value="1"/>
</dbReference>
<dbReference type="PANTHER" id="PTHR24121">
    <property type="entry name" value="NO MECHANORECEPTOR POTENTIAL C, ISOFORM D-RELATED"/>
    <property type="match status" value="1"/>
</dbReference>
<keyword evidence="2" id="KW-0472">Membrane</keyword>